<gene>
    <name evidence="2" type="ORF">DRZ78_01790</name>
</gene>
<dbReference type="InterPro" id="IPR036465">
    <property type="entry name" value="vWFA_dom_sf"/>
</dbReference>
<reference evidence="2 3" key="1">
    <citation type="submission" date="2018-06" db="EMBL/GenBank/DDBJ databases">
        <title>Extensive metabolic versatility and redundancy in microbially diverse, dynamic hydrothermal sediments.</title>
        <authorList>
            <person name="Dombrowski N."/>
            <person name="Teske A."/>
            <person name="Baker B.J."/>
        </authorList>
    </citation>
    <scope>NUCLEOTIDE SEQUENCE [LARGE SCALE GENOMIC DNA]</scope>
    <source>
        <strain evidence="2">B7_G13</strain>
    </source>
</reference>
<dbReference type="PANTHER" id="PTHR44791:SF1">
    <property type="entry name" value="TELOMERASE PROTEIN COMPONENT 1"/>
    <property type="match status" value="1"/>
</dbReference>
<dbReference type="Pfam" id="PF05731">
    <property type="entry name" value="TROVE"/>
    <property type="match status" value="2"/>
</dbReference>
<evidence type="ECO:0000313" key="2">
    <source>
        <dbReference type="EMBL" id="RLE08115.1"/>
    </source>
</evidence>
<organism evidence="2 3">
    <name type="scientific">Aerophobetes bacterium</name>
    <dbReference type="NCBI Taxonomy" id="2030807"/>
    <lineage>
        <taxon>Bacteria</taxon>
        <taxon>Candidatus Aerophobota</taxon>
    </lineage>
</organism>
<dbReference type="GO" id="GO:0070034">
    <property type="term" value="F:telomerase RNA binding"/>
    <property type="evidence" value="ECO:0007669"/>
    <property type="project" value="TreeGrafter"/>
</dbReference>
<feature type="domain" description="TROVE" evidence="1">
    <location>
        <begin position="13"/>
        <end position="301"/>
    </location>
</feature>
<dbReference type="EMBL" id="QMPY01000045">
    <property type="protein sequence ID" value="RLE08115.1"/>
    <property type="molecule type" value="Genomic_DNA"/>
</dbReference>
<dbReference type="Gene3D" id="3.40.50.410">
    <property type="entry name" value="von Willebrand factor, type A domain"/>
    <property type="match status" value="1"/>
</dbReference>
<dbReference type="InterPro" id="IPR052652">
    <property type="entry name" value="Telomerase_Complex_Comp"/>
</dbReference>
<dbReference type="InterPro" id="IPR037214">
    <property type="entry name" value="TROVE_dom_sf"/>
</dbReference>
<dbReference type="SUPFAM" id="SSF53300">
    <property type="entry name" value="vWA-like"/>
    <property type="match status" value="1"/>
</dbReference>
<dbReference type="GO" id="GO:0003720">
    <property type="term" value="F:telomerase activity"/>
    <property type="evidence" value="ECO:0007669"/>
    <property type="project" value="TreeGrafter"/>
</dbReference>
<evidence type="ECO:0000259" key="1">
    <source>
        <dbReference type="PROSITE" id="PS50988"/>
    </source>
</evidence>
<proteinExistence type="predicted"/>
<dbReference type="InterPro" id="IPR008858">
    <property type="entry name" value="TROVE_dom"/>
</dbReference>
<comment type="caution">
    <text evidence="2">The sequence shown here is derived from an EMBL/GenBank/DDBJ whole genome shotgun (WGS) entry which is preliminary data.</text>
</comment>
<name>A0A662D5Z3_UNCAE</name>
<protein>
    <submittedName>
        <fullName evidence="2">TROVE domain-containing protein</fullName>
    </submittedName>
</protein>
<feature type="non-terminal residue" evidence="2">
    <location>
        <position position="395"/>
    </location>
</feature>
<evidence type="ECO:0000313" key="3">
    <source>
        <dbReference type="Proteomes" id="UP000277457"/>
    </source>
</evidence>
<dbReference type="AlphaFoldDB" id="A0A662D5Z3"/>
<dbReference type="PROSITE" id="PS50988">
    <property type="entry name" value="TROVE"/>
    <property type="match status" value="1"/>
</dbReference>
<dbReference type="GO" id="GO:0000722">
    <property type="term" value="P:telomere maintenance via recombination"/>
    <property type="evidence" value="ECO:0007669"/>
    <property type="project" value="TreeGrafter"/>
</dbReference>
<accession>A0A662D5Z3</accession>
<dbReference type="PANTHER" id="PTHR44791">
    <property type="entry name" value="TELOMERASE PROTEIN COMPONENT 1 TEP1"/>
    <property type="match status" value="1"/>
</dbReference>
<dbReference type="SUPFAM" id="SSF140864">
    <property type="entry name" value="TROVE domain-like"/>
    <property type="match status" value="1"/>
</dbReference>
<dbReference type="Proteomes" id="UP000277457">
    <property type="component" value="Unassembled WGS sequence"/>
</dbReference>
<sequence length="395" mass="44563">MKFNKPTKGQAKTINYEGATSYKTDAKTELISRVLCSLVGEKKFYISGEKSNEELVALLKEVANQDPEFCLKLAAYARNEMYLRSVPQLILVEMANHPKVKKTGYVVKYAPYIIKRADEITEVIAYQLTKFNKPIPNSLKKAIAESFNRFDAYQLAKYNRGGAVELRDAMFLCHPKPKDKIHEEIFRKLADQTLEPPETWEVVISTKGSTKENWEAIIPKMGVMATLRNLRNFLLKDVNLEPVIARLTNPEKVKNSKQLPFRFLAAYREVEKIATPKTQLVLEAIAKAMELSIVNLPKLEGYTCIAVDNSGSMNSPLSERSSMEYRDIAATMGAALNKISNSIVVVFSDDAHFLTLNRSNDILSNVDRILSSCNPSSTNAYRVPVLLEEKRIKVD</sequence>